<keyword evidence="3" id="KW-1185">Reference proteome</keyword>
<feature type="region of interest" description="Disordered" evidence="1">
    <location>
        <begin position="532"/>
        <end position="569"/>
    </location>
</feature>
<feature type="compositionally biased region" description="Basic and acidic residues" evidence="1">
    <location>
        <begin position="547"/>
        <end position="563"/>
    </location>
</feature>
<dbReference type="InterPro" id="IPR043920">
    <property type="entry name" value="DUF5757"/>
</dbReference>
<accession>A0A068QKV8</accession>
<dbReference type="GeneID" id="19738695"/>
<reference evidence="2 3" key="1">
    <citation type="journal article" date="2014" name="J. Gen. Virol.">
        <title>Genome sequence of a crustacean iridovirus, IIV31, isolated from the pill bug, Armadillidium vulgare.</title>
        <authorList>
            <person name="Piegu B."/>
            <person name="Guizard S."/>
            <person name="Yeping T."/>
            <person name="Cruaud C."/>
            <person name="Asgari S."/>
            <person name="Bideshi D.K."/>
            <person name="Federici B.A."/>
            <person name="Bigot Y."/>
        </authorList>
    </citation>
    <scope>NUCLEOTIDE SEQUENCE [LARGE SCALE GENOMIC DNA]</scope>
</reference>
<dbReference type="KEGG" id="vg:19738695"/>
<name>A0A068QKV8_9VIRU</name>
<organism evidence="2 3">
    <name type="scientific">Armadillidium vulgare iridescent virus</name>
    <dbReference type="NCBI Taxonomy" id="72201"/>
    <lineage>
        <taxon>Viruses</taxon>
        <taxon>Varidnaviria</taxon>
        <taxon>Bamfordvirae</taxon>
        <taxon>Nucleocytoviricota</taxon>
        <taxon>Megaviricetes</taxon>
        <taxon>Pimascovirales</taxon>
        <taxon>Pimascovirales incertae sedis</taxon>
        <taxon>Iridoviridae</taxon>
        <taxon>Betairidovirinae</taxon>
        <taxon>Iridovirus</taxon>
        <taxon>Iridovirus armadillidium1</taxon>
        <taxon>Invertebrate iridescent virus 31</taxon>
    </lineage>
</organism>
<dbReference type="Proteomes" id="UP000114278">
    <property type="component" value="Segment"/>
</dbReference>
<gene>
    <name evidence="2" type="primary">111R</name>
    <name evidence="2" type="ORF">IIV31_111R</name>
</gene>
<dbReference type="Pfam" id="PF19061">
    <property type="entry name" value="DUF5757"/>
    <property type="match status" value="1"/>
</dbReference>
<evidence type="ECO:0000313" key="3">
    <source>
        <dbReference type="Proteomes" id="UP000114278"/>
    </source>
</evidence>
<proteinExistence type="predicted"/>
<sequence>MIVNGKDFKIYSLDTNKTIVERLATMFRTIPKYLLFSDIVLNTQADEDNENTTTEGEPNFLKVESINVKNVIDDIKESIKKENLLSLSDFESRYENWFKQRETSNDSDSKLDLLKWYVLYFLLHYKTARDFKKKFGVSDPEQFLELQFLTEVGGREFDVDLPKKKKDTPAMLSVYKEEVQNNAARSEEEESQFERLEKIKDSALVFTPFVVEKIKISFTALLKQKTSLLSLLNTASIEKVLKVGETELRVAVIAAKNFFKINNKIEVYKLDSFYSQEDSGNNLTYSTDSLIITVMNTTVRTLEIKKLKEEKRRKPEFIDIVIKTYSQDVDKIMVEFDVNVKENAIMAGGTPSYDVDLKDTLQSFVMDILFSSPDEYNIISNDTSAKVKGSYYILNKYFQKELLLDAVMNDSVFSTLFVDERTKVTKQQTRLYMYFETRKTGLVSFSLLNQVAVTENDPLLRIIKGGGIKGRKGRVGTQYIKIRISFINDKGDIPFFQSQLNKLFSIFFSKEECLFRYYKRYIKKLVPGGQGIAKHQEEDDMDEDTEKDEKKDEKKDGREGSKKEKQRVKFKPVNQDTLAAKVPELFLPLYSRKCAKAPRIVSQNEAELIEKRNLQTMPYPIKKEGNLEASIYVCDHHKTHPYPGLRINALENSNVFKYLPCCYATNQRDRKGSAYGNYYLGQTPIDKTDHELYKTSRIVPNNIFGTLPTNIEKCLTINLLNNEGKEEYYRFGITHSPNSIIDCITRALGDYTFENDIEKRLVYLYSLRLQMLTRELIGVSRQETFDLDVQLVKKWIGDRESYFDPKHFLKILEDFFDVTIFLFERSVGNCTPTISKKDDKLKLKFEYIGESVQKYSSGGQLSIPNHSPIGTYLLRPIKDKVIFIYVHTGSDVDKVSYPQCETIVKFNNGFKANSKENIQVFRKHDAEVVNVQNIFASLTLQYEPIKDLALRQQNSSYIEDGKGLRIIDQFIDKSGKTRLLYATFDKSGESLKDLLDKPIAKSSELGGPSVLDVWRNRRRDSLGSPKFTIITEPIHPLKLPLRKITALNQNEDKLCIPLADNSEADITPLTAGLIKIVQETYNLKYFEASYTDYLCDASDYMVGYIGNVKIRIYVQGTRDESRASVRRKESKLSAYNHQKKVARVFFEYVLREFAKFIVNTTSSGIGMGDDLALETFLNTRTVVDTTHSYTIPNITVPFFADFDDTFKVAGKIIFTSRDLLRGVMYNVSLLTLRKGYAKSKFLNSLASKQIMSSYFENITDFKKDETYFIVYDSNVFLSFIFKSRQGELLQNTLEPFQGSKFFSTETVEDGKVFASRCFGNINDAIKYQNSVGNTNAGRKSGEIYIFDPQNSGFTKYDVDVPNIKIISFKVESGAYFITLNDMV</sequence>
<evidence type="ECO:0000313" key="2">
    <source>
        <dbReference type="EMBL" id="CCV02483.1"/>
    </source>
</evidence>
<evidence type="ECO:0000256" key="1">
    <source>
        <dbReference type="SAM" id="MobiDB-lite"/>
    </source>
</evidence>
<dbReference type="RefSeq" id="YP_009046725.1">
    <property type="nucleotide sequence ID" value="NC_024451.1"/>
</dbReference>
<protein>
    <submittedName>
        <fullName evidence="2">Dynein-like beta chain</fullName>
    </submittedName>
</protein>
<dbReference type="EMBL" id="HF920637">
    <property type="protein sequence ID" value="CCV02483.1"/>
    <property type="molecule type" value="Genomic_DNA"/>
</dbReference>